<dbReference type="OrthoDB" id="796718at2"/>
<dbReference type="EMBL" id="PVTH01000003">
    <property type="protein sequence ID" value="PRY53838.1"/>
    <property type="molecule type" value="Genomic_DNA"/>
</dbReference>
<keyword evidence="1" id="KW-1133">Transmembrane helix</keyword>
<name>A0A2T0U7K0_9SPHI</name>
<accession>A0A2T0U7K0</accession>
<gene>
    <name evidence="2" type="ORF">B0I27_103311</name>
</gene>
<feature type="transmembrane region" description="Helical" evidence="1">
    <location>
        <begin position="112"/>
        <end position="131"/>
    </location>
</feature>
<proteinExistence type="predicted"/>
<evidence type="ECO:0000256" key="1">
    <source>
        <dbReference type="SAM" id="Phobius"/>
    </source>
</evidence>
<comment type="caution">
    <text evidence="2">The sequence shown here is derived from an EMBL/GenBank/DDBJ whole genome shotgun (WGS) entry which is preliminary data.</text>
</comment>
<dbReference type="InterPro" id="IPR025250">
    <property type="entry name" value="DUF4199"/>
</dbReference>
<dbReference type="AlphaFoldDB" id="A0A2T0U7K0"/>
<evidence type="ECO:0000313" key="3">
    <source>
        <dbReference type="Proteomes" id="UP000238034"/>
    </source>
</evidence>
<dbReference type="RefSeq" id="WP_106292419.1">
    <property type="nucleotide sequence ID" value="NZ_PVTH01000003.1"/>
</dbReference>
<keyword evidence="1" id="KW-0472">Membrane</keyword>
<feature type="transmembrane region" description="Helical" evidence="1">
    <location>
        <begin position="40"/>
        <end position="57"/>
    </location>
</feature>
<protein>
    <submittedName>
        <fullName evidence="2">Uncharacterized protein DUF4199</fullName>
    </submittedName>
</protein>
<feature type="transmembrane region" description="Helical" evidence="1">
    <location>
        <begin position="7"/>
        <end position="28"/>
    </location>
</feature>
<keyword evidence="3" id="KW-1185">Reference proteome</keyword>
<dbReference type="Pfam" id="PF13858">
    <property type="entry name" value="DUF4199"/>
    <property type="match status" value="1"/>
</dbReference>
<reference evidence="2 3" key="1">
    <citation type="submission" date="2018-03" db="EMBL/GenBank/DDBJ databases">
        <title>Genomic Encyclopedia of Type Strains, Phase III (KMG-III): the genomes of soil and plant-associated and newly described type strains.</title>
        <authorList>
            <person name="Whitman W."/>
        </authorList>
    </citation>
    <scope>NUCLEOTIDE SEQUENCE [LARGE SCALE GENOMIC DNA]</scope>
    <source>
        <strain evidence="2 3">CGMCC 1.9313</strain>
    </source>
</reference>
<evidence type="ECO:0000313" key="2">
    <source>
        <dbReference type="EMBL" id="PRY53838.1"/>
    </source>
</evidence>
<dbReference type="Proteomes" id="UP000238034">
    <property type="component" value="Unassembled WGS sequence"/>
</dbReference>
<feature type="transmembrane region" description="Helical" evidence="1">
    <location>
        <begin position="78"/>
        <end position="100"/>
    </location>
</feature>
<sequence length="137" mass="15361">MKNAVKYGVIIGLLSGVWIFFLHLMGVYEEQYPKIDKASWLEYVSVFIPLIGLYLGIKSFRNNFNGGRMEFFEGIFEGFKIMLVGGIIAAFFVVVYVQFVNNELGADIMGRVGAAGFVGVLFTLSISLLLMNKQRNL</sequence>
<keyword evidence="1" id="KW-0812">Transmembrane</keyword>
<organism evidence="2 3">
    <name type="scientific">Arcticibacter pallidicorallinus</name>
    <dbReference type="NCBI Taxonomy" id="1259464"/>
    <lineage>
        <taxon>Bacteria</taxon>
        <taxon>Pseudomonadati</taxon>
        <taxon>Bacteroidota</taxon>
        <taxon>Sphingobacteriia</taxon>
        <taxon>Sphingobacteriales</taxon>
        <taxon>Sphingobacteriaceae</taxon>
        <taxon>Arcticibacter</taxon>
    </lineage>
</organism>